<dbReference type="Pfam" id="PF01590">
    <property type="entry name" value="GAF"/>
    <property type="match status" value="1"/>
</dbReference>
<evidence type="ECO:0000259" key="1">
    <source>
        <dbReference type="Pfam" id="PF01590"/>
    </source>
</evidence>
<feature type="domain" description="GAF" evidence="1">
    <location>
        <begin position="2"/>
        <end position="81"/>
    </location>
</feature>
<sequence length="246" mass="28341">MVAQSKQLINIKDAYQDPRFNSAIDLRTGYKTNIILSMPICNYEGEVIGVAQIINKTNDTNEFTPHDVEVFQRYLTFCGIGIQNAQLFEMSVLEFRRNQILLNLARSIFEEQNNLECLVTKIMTEARELLKCERCAVFLLDTECCEAVSELFVRLLMRRVTLDKECCEAVSEHFVRLLMRRVTLDKECCEAWRVVVVAVTSNVYTVPHCSTPNFPLSKPMLINWCLPTDLEKQKLGAHQTFSKETQ</sequence>
<organism evidence="2">
    <name type="scientific">Timema monikensis</name>
    <dbReference type="NCBI Taxonomy" id="170555"/>
    <lineage>
        <taxon>Eukaryota</taxon>
        <taxon>Metazoa</taxon>
        <taxon>Ecdysozoa</taxon>
        <taxon>Arthropoda</taxon>
        <taxon>Hexapoda</taxon>
        <taxon>Insecta</taxon>
        <taxon>Pterygota</taxon>
        <taxon>Neoptera</taxon>
        <taxon>Polyneoptera</taxon>
        <taxon>Phasmatodea</taxon>
        <taxon>Timematodea</taxon>
        <taxon>Timematoidea</taxon>
        <taxon>Timematidae</taxon>
        <taxon>Timema</taxon>
    </lineage>
</organism>
<accession>A0A7R9E006</accession>
<dbReference type="InterPro" id="IPR029016">
    <property type="entry name" value="GAF-like_dom_sf"/>
</dbReference>
<dbReference type="EMBL" id="OB792704">
    <property type="protein sequence ID" value="CAD7423738.1"/>
    <property type="molecule type" value="Genomic_DNA"/>
</dbReference>
<dbReference type="AlphaFoldDB" id="A0A7R9E006"/>
<dbReference type="SUPFAM" id="SSF55781">
    <property type="entry name" value="GAF domain-like"/>
    <property type="match status" value="2"/>
</dbReference>
<protein>
    <recommendedName>
        <fullName evidence="1">GAF domain-containing protein</fullName>
    </recommendedName>
</protein>
<dbReference type="InterPro" id="IPR003018">
    <property type="entry name" value="GAF"/>
</dbReference>
<evidence type="ECO:0000313" key="2">
    <source>
        <dbReference type="EMBL" id="CAD7423738.1"/>
    </source>
</evidence>
<gene>
    <name evidence="2" type="ORF">TMSB3V08_LOCUS713</name>
</gene>
<proteinExistence type="predicted"/>
<reference evidence="2" key="1">
    <citation type="submission" date="2020-11" db="EMBL/GenBank/DDBJ databases">
        <authorList>
            <person name="Tran Van P."/>
        </authorList>
    </citation>
    <scope>NUCLEOTIDE SEQUENCE</scope>
</reference>
<name>A0A7R9E006_9NEOP</name>
<dbReference type="Gene3D" id="3.30.450.40">
    <property type="match status" value="2"/>
</dbReference>